<dbReference type="Gene3D" id="3.30.40.10">
    <property type="entry name" value="Zinc/RING finger domain, C3HC4 (zinc finger)"/>
    <property type="match status" value="1"/>
</dbReference>
<evidence type="ECO:0000256" key="1">
    <source>
        <dbReference type="ARBA" id="ARBA00000900"/>
    </source>
</evidence>
<name>A0AA41MCT4_SCICA</name>
<evidence type="ECO:0000256" key="3">
    <source>
        <dbReference type="ARBA" id="ARBA00004496"/>
    </source>
</evidence>
<evidence type="ECO:0000256" key="14">
    <source>
        <dbReference type="ARBA" id="ARBA00022723"/>
    </source>
</evidence>
<dbReference type="FunFam" id="3.40.190.10:FF:000001">
    <property type="entry name" value="Glutamate receptor ionotropic, kainate 2"/>
    <property type="match status" value="1"/>
</dbReference>
<keyword evidence="6 43" id="KW-1003">Cell membrane</keyword>
<evidence type="ECO:0000256" key="36">
    <source>
        <dbReference type="ARBA" id="ARBA00034112"/>
    </source>
</evidence>
<dbReference type="SUPFAM" id="SSF57924">
    <property type="entry name" value="Inhibitor of apoptosis (IAP) repeat"/>
    <property type="match status" value="3"/>
</dbReference>
<feature type="transmembrane region" description="Helical" evidence="43">
    <location>
        <begin position="558"/>
        <end position="580"/>
    </location>
</feature>
<organism evidence="45 46">
    <name type="scientific">Sciurus carolinensis</name>
    <name type="common">Eastern gray squirrel</name>
    <dbReference type="NCBI Taxonomy" id="30640"/>
    <lineage>
        <taxon>Eukaryota</taxon>
        <taxon>Metazoa</taxon>
        <taxon>Chordata</taxon>
        <taxon>Craniata</taxon>
        <taxon>Vertebrata</taxon>
        <taxon>Euteleostomi</taxon>
        <taxon>Mammalia</taxon>
        <taxon>Eutheria</taxon>
        <taxon>Euarchontoglires</taxon>
        <taxon>Glires</taxon>
        <taxon>Rodentia</taxon>
        <taxon>Sciuromorpha</taxon>
        <taxon>Sciuridae</taxon>
        <taxon>Sciurinae</taxon>
        <taxon>Sciurini</taxon>
        <taxon>Sciurus</taxon>
    </lineage>
</organism>
<dbReference type="GO" id="GO:0098839">
    <property type="term" value="C:postsynaptic density membrane"/>
    <property type="evidence" value="ECO:0007669"/>
    <property type="project" value="UniProtKB-SubCell"/>
</dbReference>
<dbReference type="Gene3D" id="1.10.1170.10">
    <property type="entry name" value="Inhibitor Of Apoptosis Protein (2mihbC-IAP-1), Chain A"/>
    <property type="match status" value="3"/>
</dbReference>
<evidence type="ECO:0000256" key="10">
    <source>
        <dbReference type="ARBA" id="ARBA00022679"/>
    </source>
</evidence>
<dbReference type="GO" id="GO:0061630">
    <property type="term" value="F:ubiquitin protein ligase activity"/>
    <property type="evidence" value="ECO:0007669"/>
    <property type="project" value="UniProtKB-EC"/>
</dbReference>
<feature type="binding site" evidence="39">
    <location>
        <position position="437"/>
    </location>
    <ligand>
        <name>L-glutamate</name>
        <dbReference type="ChEBI" id="CHEBI:29985"/>
    </ligand>
</feature>
<keyword evidence="9" id="KW-0597">Phosphoprotein</keyword>
<dbReference type="FunFam" id="3.30.40.10:FF:000184">
    <property type="entry name" value="Baculoviral IAP repeat containing 2"/>
    <property type="match status" value="1"/>
</dbReference>
<keyword evidence="8" id="KW-1017">Isopeptide bond</keyword>
<dbReference type="SUPFAM" id="SSF81324">
    <property type="entry name" value="Voltage-gated potassium channels"/>
    <property type="match status" value="1"/>
</dbReference>
<keyword evidence="20" id="KW-0862">Zinc</keyword>
<accession>A0AA41MCT4</accession>
<dbReference type="CDD" id="cd16714">
    <property type="entry name" value="RING-HC_BIRC4_8"/>
    <property type="match status" value="1"/>
</dbReference>
<feature type="binding site" evidence="39">
    <location>
        <position position="659"/>
    </location>
    <ligand>
        <name>L-glutamate</name>
        <dbReference type="ChEBI" id="CHEBI:29985"/>
    </ligand>
</feature>
<dbReference type="Pfam" id="PF00653">
    <property type="entry name" value="BIR"/>
    <property type="match status" value="3"/>
</dbReference>
<dbReference type="CDD" id="cd13715">
    <property type="entry name" value="PBP2_iGluR_AMPA"/>
    <property type="match status" value="1"/>
</dbReference>
<comment type="catalytic activity">
    <reaction evidence="37">
        <text>Ca(2+)(in) = Ca(2+)(out)</text>
        <dbReference type="Rhea" id="RHEA:29671"/>
        <dbReference type="ChEBI" id="CHEBI:29108"/>
    </reaction>
</comment>
<keyword evidence="30" id="KW-0539">Nucleus</keyword>
<dbReference type="InterPro" id="IPR001841">
    <property type="entry name" value="Znf_RING"/>
</dbReference>
<dbReference type="GO" id="GO:0008270">
    <property type="term" value="F:zinc ion binding"/>
    <property type="evidence" value="ECO:0007669"/>
    <property type="project" value="UniProtKB-KW"/>
</dbReference>
<keyword evidence="13" id="KW-0053">Apoptosis</keyword>
<feature type="site" description="Interaction with the cone snail toxin Con-ikot-ikot" evidence="40">
    <location>
        <position position="614"/>
    </location>
</feature>
<evidence type="ECO:0000256" key="40">
    <source>
        <dbReference type="PIRSR" id="PIRSR601508-2"/>
    </source>
</evidence>
<evidence type="ECO:0000256" key="37">
    <source>
        <dbReference type="ARBA" id="ARBA00036634"/>
    </source>
</evidence>
<dbReference type="Gene3D" id="3.40.190.10">
    <property type="entry name" value="Periplasmic binding protein-like II"/>
    <property type="match status" value="1"/>
</dbReference>
<keyword evidence="31 43" id="KW-0628">Postsynaptic cell membrane</keyword>
<evidence type="ECO:0000256" key="31">
    <source>
        <dbReference type="ARBA" id="ARBA00023257"/>
    </source>
</evidence>
<evidence type="ECO:0000256" key="13">
    <source>
        <dbReference type="ARBA" id="ARBA00022703"/>
    </source>
</evidence>
<feature type="binding site" evidence="39">
    <location>
        <position position="432"/>
    </location>
    <ligand>
        <name>L-glutamate</name>
        <dbReference type="ChEBI" id="CHEBI:29985"/>
    </ligand>
</feature>
<protein>
    <recommendedName>
        <fullName evidence="43">Glutamate receptor</fullName>
    </recommendedName>
</protein>
<evidence type="ECO:0000256" key="16">
    <source>
        <dbReference type="ARBA" id="ARBA00022737"/>
    </source>
</evidence>
<dbReference type="GO" id="GO:0005737">
    <property type="term" value="C:cytoplasm"/>
    <property type="evidence" value="ECO:0007669"/>
    <property type="project" value="UniProtKB-SubCell"/>
</dbReference>
<evidence type="ECO:0000256" key="41">
    <source>
        <dbReference type="PIRSR" id="PIRSR601508-3"/>
    </source>
</evidence>
<evidence type="ECO:0000256" key="39">
    <source>
        <dbReference type="PIRSR" id="PIRSR601508-1"/>
    </source>
</evidence>
<dbReference type="GO" id="GO:0043027">
    <property type="term" value="F:cysteine-type endopeptidase inhibitor activity involved in apoptotic process"/>
    <property type="evidence" value="ECO:0007669"/>
    <property type="project" value="TreeGrafter"/>
</dbReference>
<keyword evidence="32 43" id="KW-1071">Ligand-gated ion channel</keyword>
<evidence type="ECO:0000256" key="29">
    <source>
        <dbReference type="ARBA" id="ARBA00023180"/>
    </source>
</evidence>
<sequence length="1327" mass="151202">MQNPQRELSETVCSQFSRGVYAIFGFYDQMSMNTLTSFCGALHTSFVTPSFPTDADVQFVIQMRPALKGAILSLLGHYKWEKFVYLYDTERGFSILQAIMEAAVQNNWQVTARSVGNIKDVQEFRRIIEEMDRRQEKRYLIDCEVERINTILEQVVILGKHSRGYHYMLANLGFTDILLERVMHGGANITGFQIVNNENPMVQQFIQRWVRLDEREFPEAKNAPLKYTSALTHDAILVIAEAFRYLRRQRVDVSRRGSAGDCLANPAVPWSQGIDIERALKMVQVQGMTGNIQFDTYGRRTNYTIDVYEMKVTGSRKAGYWNEYERFVPFSDQQISNDSASSENRTIVVTTILESPYVMYKKNHEQLEGNERYEGYCVDLAYEIAKHVRIKYKLSIVGDGKYGARDPETKIWNGMVGELVYGRADIAVAPLTITLVREEVIDFSKPFMSLGISIMIKKPQKSKPGVFSFLDPLAYEIWMCIVFAYIGVSVVLFLVSRFSPYEWHLEDNNEEPRDPQSPPDPPNEFGIFNSLWFSLGAFMQQGCDISPRSLSGRIVGGVWWFFTLIIISSYTANLAAFLTVERMVSPIESAEDLAKQTEIAYGTLDSGSTKEFFRRSKIAVYEKMWSYMKSAEPSVFTKTTADGVARVRKSKGKFAFLLESTMNEYIEQRKPCDTMKVGGNLDSKGYGVATPKGSALSLYGLVPKCTVTPPQLVLYTLSHVGVICHDCCSDPAQISQDHLLNSFVLIVNQSEVFMDSVPVWASGPSIGIDYTFDSSVNLTPNLGLKKDKRYYGCIWANIPTMERIQSLFTEKVDKSYFQEKMTFNSFEGSKTCVPADINKDEEFVEEYNRLKTFANFPSSSPVSASTLARAGFLYTGEGDTVRCFSCHAAIDRWQYGDSAIGRHRKVSPNCRFINGFYFESSAAQPTNPGVQNGRYRVENYLRSRNHFGLDRPPETHADYLLRTGQVVDISDTIYPRNPAMCSEEARLKSFQNWPDYAHLTPRELASAGLYYTGIDDQVQCFCCGGKLKNWEPCDRAWSEHRRHFPNCFFVLGRNVNVRSESDVVSSDRNFPNPTNSPRNPAMAEYEARIITFGTWIYSVNKEQLARAGFYALGEGDKVKCFHCGGGLTDWKPSEDPWEQHAKWYPGCKYLLEEKGQEYINSIHLTHSLEESLVSLIFCFNNIYFDSMLFFLPIFISDDTIFQNSMVQEAIRMGFSFRDIKKIMEEKIQTSGSNYISLEVLIADLVSAQKDNTQDESSQTSLQKEISTEEQLRRLQEEKLCKICMDRNIAVVFIPCGHHFTCKQCAEAVDKCPMCYTVITFKQKIFMS</sequence>
<dbReference type="FunFam" id="1.10.1170.10:FF:000002">
    <property type="entry name" value="Baculoviral IAP repeat containing 7"/>
    <property type="match status" value="1"/>
</dbReference>
<dbReference type="PANTHER" id="PTHR10044">
    <property type="entry name" value="INHIBITOR OF APOPTOSIS"/>
    <property type="match status" value="1"/>
</dbReference>
<evidence type="ECO:0000256" key="4">
    <source>
        <dbReference type="ARBA" id="ARBA00006672"/>
    </source>
</evidence>
<dbReference type="PROSITE" id="PS50143">
    <property type="entry name" value="BIR_REPEAT_2"/>
    <property type="match status" value="3"/>
</dbReference>
<evidence type="ECO:0000259" key="44">
    <source>
        <dbReference type="PROSITE" id="PS50089"/>
    </source>
</evidence>
<keyword evidence="46" id="KW-1185">Reference proteome</keyword>
<feature type="domain" description="RING-type" evidence="44">
    <location>
        <begin position="1280"/>
        <end position="1314"/>
    </location>
</feature>
<evidence type="ECO:0000256" key="35">
    <source>
        <dbReference type="ARBA" id="ARBA00034104"/>
    </source>
</evidence>
<evidence type="ECO:0000313" key="46">
    <source>
        <dbReference type="Proteomes" id="UP001166674"/>
    </source>
</evidence>
<dbReference type="FunFam" id="3.40.190.10:FF:000666">
    <property type="entry name" value="Glutamate receptor, ionotropic, AMPA 2a"/>
    <property type="match status" value="1"/>
</dbReference>
<comment type="catalytic activity">
    <reaction evidence="1">
        <text>S-ubiquitinyl-[E2 ubiquitin-conjugating enzyme]-L-cysteine + [acceptor protein]-L-lysine = [E2 ubiquitin-conjugating enzyme]-L-cysteine + N(6)-ubiquitinyl-[acceptor protein]-L-lysine.</text>
        <dbReference type="EC" id="2.3.2.27"/>
    </reaction>
</comment>
<dbReference type="InterPro" id="IPR019594">
    <property type="entry name" value="Glu/Gly-bd"/>
</dbReference>
<dbReference type="EMBL" id="JAATJV010137900">
    <property type="protein sequence ID" value="MBZ3869529.1"/>
    <property type="molecule type" value="Genomic_DNA"/>
</dbReference>
<keyword evidence="25 43" id="KW-0472">Membrane</keyword>
<dbReference type="Gene3D" id="1.10.8.10">
    <property type="entry name" value="DNA helicase RuvA subunit, C-terminal domain"/>
    <property type="match status" value="1"/>
</dbReference>
<evidence type="ECO:0000256" key="26">
    <source>
        <dbReference type="ARBA" id="ARBA00023139"/>
    </source>
</evidence>
<dbReference type="InterPro" id="IPR013083">
    <property type="entry name" value="Znf_RING/FYVE/PHD"/>
</dbReference>
<keyword evidence="28 43" id="KW-0675">Receptor</keyword>
<dbReference type="SUPFAM" id="SSF53822">
    <property type="entry name" value="Periplasmic binding protein-like I"/>
    <property type="match status" value="1"/>
</dbReference>
<dbReference type="GO" id="GO:0051726">
    <property type="term" value="P:regulation of cell cycle"/>
    <property type="evidence" value="ECO:0007669"/>
    <property type="project" value="TreeGrafter"/>
</dbReference>
<dbReference type="SMART" id="SM00184">
    <property type="entry name" value="RING"/>
    <property type="match status" value="1"/>
</dbReference>
<keyword evidence="34 43" id="KW-0407">Ion channel</keyword>
<dbReference type="InterPro" id="IPR028082">
    <property type="entry name" value="Peripla_BP_I"/>
</dbReference>
<evidence type="ECO:0000256" key="30">
    <source>
        <dbReference type="ARBA" id="ARBA00023242"/>
    </source>
</evidence>
<dbReference type="PROSITE" id="PS01282">
    <property type="entry name" value="BIR_REPEAT_1"/>
    <property type="match status" value="2"/>
</dbReference>
<dbReference type="Pfam" id="PF13920">
    <property type="entry name" value="zf-C3HC4_3"/>
    <property type="match status" value="1"/>
</dbReference>
<dbReference type="Pfam" id="PF00060">
    <property type="entry name" value="Lig_chan"/>
    <property type="match status" value="1"/>
</dbReference>
<keyword evidence="27 41" id="KW-1015">Disulfide bond</keyword>
<dbReference type="GO" id="GO:0031398">
    <property type="term" value="P:positive regulation of protein ubiquitination"/>
    <property type="evidence" value="ECO:0007669"/>
    <property type="project" value="TreeGrafter"/>
</dbReference>
<evidence type="ECO:0000256" key="22">
    <source>
        <dbReference type="ARBA" id="ARBA00022989"/>
    </source>
</evidence>
<dbReference type="FunFam" id="1.10.1170.10:FF:000003">
    <property type="entry name" value="E3 ubiquitin-protein ligase XIAP"/>
    <property type="match status" value="1"/>
</dbReference>
<evidence type="ECO:0000256" key="12">
    <source>
        <dbReference type="ARBA" id="ARBA00022692"/>
    </source>
</evidence>
<dbReference type="FunFam" id="1.10.1170.10:FF:000011">
    <property type="entry name" value="E3 ubiquitin-protein ligase XIAP"/>
    <property type="match status" value="1"/>
</dbReference>
<evidence type="ECO:0000256" key="8">
    <source>
        <dbReference type="ARBA" id="ARBA00022499"/>
    </source>
</evidence>
<proteinExistence type="inferred from homology"/>
<dbReference type="GO" id="GO:0032281">
    <property type="term" value="C:AMPA glutamate receptor complex"/>
    <property type="evidence" value="ECO:0007669"/>
    <property type="project" value="UniProtKB-ARBA"/>
</dbReference>
<dbReference type="InterPro" id="IPR001320">
    <property type="entry name" value="Iontro_rcpt_C"/>
</dbReference>
<evidence type="ECO:0000256" key="34">
    <source>
        <dbReference type="ARBA" id="ARBA00023303"/>
    </source>
</evidence>
<feature type="transmembrane region" description="Helical" evidence="43">
    <location>
        <begin position="473"/>
        <end position="495"/>
    </location>
</feature>
<comment type="function">
    <text evidence="43">Receptor for glutamate that functions as a ligand-gated ion channel in the central nervous system and plays an important role in excitatory synaptic transmission. L-glutamate acts as an excitatory neurotransmitter at many synapses in the central nervous system.</text>
</comment>
<evidence type="ECO:0000256" key="21">
    <source>
        <dbReference type="ARBA" id="ARBA00022843"/>
    </source>
</evidence>
<keyword evidence="19" id="KW-0702">S-nitrosylation</keyword>
<dbReference type="FunFam" id="1.10.8.10:FF:000065">
    <property type="entry name" value="E3 ubiquitin-protein ligase XIAP isoform X1"/>
    <property type="match status" value="1"/>
</dbReference>
<dbReference type="FunFam" id="1.10.533.10:FF:000050">
    <property type="entry name" value="E3 ubiquitin-protein ligase XIAP"/>
    <property type="match status" value="1"/>
</dbReference>
<keyword evidence="26" id="KW-0564">Palmitate</keyword>
<evidence type="ECO:0000256" key="25">
    <source>
        <dbReference type="ARBA" id="ARBA00023136"/>
    </source>
</evidence>
<dbReference type="InterPro" id="IPR050784">
    <property type="entry name" value="IAP"/>
</dbReference>
<comment type="similarity">
    <text evidence="43">Belongs to the glutamate-gated ion channel (TC 1.A.10.1) family.</text>
</comment>
<dbReference type="PANTHER" id="PTHR10044:SF115">
    <property type="entry name" value="E3 UBIQUITIN-PROTEIN LIGASE XIAP"/>
    <property type="match status" value="1"/>
</dbReference>
<keyword evidence="16" id="KW-0677">Repeat</keyword>
<keyword evidence="18" id="KW-0833">Ubl conjugation pathway</keyword>
<dbReference type="Pfam" id="PF10613">
    <property type="entry name" value="Lig_chan-Glu_bd"/>
    <property type="match status" value="1"/>
</dbReference>
<evidence type="ECO:0000256" key="19">
    <source>
        <dbReference type="ARBA" id="ARBA00022799"/>
    </source>
</evidence>
<evidence type="ECO:0000256" key="38">
    <source>
        <dbReference type="ARBA" id="ARBA00061800"/>
    </source>
</evidence>
<keyword evidence="15" id="KW-0732">Signal</keyword>
<dbReference type="GO" id="GO:0022824">
    <property type="term" value="F:transmitter-gated monoatomic ion channel activity"/>
    <property type="evidence" value="ECO:0007669"/>
    <property type="project" value="UniProtKB-ARBA"/>
</dbReference>
<feature type="binding site" evidence="39">
    <location>
        <position position="608"/>
    </location>
    <ligand>
        <name>L-glutamate</name>
        <dbReference type="ChEBI" id="CHEBI:29985"/>
    </ligand>
</feature>
<dbReference type="InterPro" id="IPR001370">
    <property type="entry name" value="BIR_rpt"/>
</dbReference>
<dbReference type="CDD" id="cd00022">
    <property type="entry name" value="BIR"/>
    <property type="match status" value="3"/>
</dbReference>
<dbReference type="PRINTS" id="PR00177">
    <property type="entry name" value="NMDARECEPTOR"/>
</dbReference>
<evidence type="ECO:0000256" key="43">
    <source>
        <dbReference type="RuleBase" id="RU367118"/>
    </source>
</evidence>
<evidence type="ECO:0000313" key="45">
    <source>
        <dbReference type="EMBL" id="MBZ3869529.1"/>
    </source>
</evidence>
<evidence type="ECO:0000256" key="42">
    <source>
        <dbReference type="PROSITE-ProRule" id="PRU00175"/>
    </source>
</evidence>
<keyword evidence="21" id="KW-0832">Ubl conjugation</keyword>
<gene>
    <name evidence="45" type="ORF">SUZIE_103395</name>
</gene>
<dbReference type="Pfam" id="PF01094">
    <property type="entry name" value="ANF_receptor"/>
    <property type="match status" value="1"/>
</dbReference>
<evidence type="ECO:0000256" key="24">
    <source>
        <dbReference type="ARBA" id="ARBA00023065"/>
    </source>
</evidence>
<keyword evidence="29" id="KW-0325">Glycoprotein</keyword>
<evidence type="ECO:0000256" key="28">
    <source>
        <dbReference type="ARBA" id="ARBA00023170"/>
    </source>
</evidence>
<dbReference type="InterPro" id="IPR001508">
    <property type="entry name" value="Iono_Glu_rcpt_met"/>
</dbReference>
<dbReference type="FunFam" id="1.10.287.70:FF:000067">
    <property type="entry name" value="glutamate receptor 2 isoform X1"/>
    <property type="match status" value="1"/>
</dbReference>
<keyword evidence="14" id="KW-0479">Metal-binding</keyword>
<evidence type="ECO:0000256" key="20">
    <source>
        <dbReference type="ARBA" id="ARBA00022833"/>
    </source>
</evidence>
<evidence type="ECO:0000256" key="15">
    <source>
        <dbReference type="ARBA" id="ARBA00022729"/>
    </source>
</evidence>
<dbReference type="Gene3D" id="3.40.50.2300">
    <property type="match status" value="2"/>
</dbReference>
<keyword evidence="12 43" id="KW-0812">Transmembrane</keyword>
<comment type="subunit">
    <text evidence="38">Monomer, and homodimer. Interacts (via BIR3 domain) with DIABLO/SMAC; the interaction inhibits apoptotic suppressor activity. Interacts with HTRA2/PRSS25; the interaction inhibits apoptotic suppressor activity. Interacts with TAB1/MAP3K7IP1 and AIFM1. Interaction with DIABLO/SMAC hinders binding of TAB1/MAP3K7IP1 and AIFM1. Interacts with TCF25 and COMMD1. Interacts (via BIR3 domain) with SEPTIN4. Interacts with RIP1, RIP2, RIP3, RIP4, CCS and USP19. Interacts (via BIR 2 domain and BIR 3 domain) with HAX1 (via C-terminus) and this interaction blocks ubiquitination of XIAP/BIRC4. Interacts with the monomeric form of BIRC5/survivin. Interacts with TLE3 and TCF7L2/TCF4. Interacts (via BIR 3 and RING domains) with PDCL3.</text>
</comment>
<evidence type="ECO:0000256" key="7">
    <source>
        <dbReference type="ARBA" id="ARBA00022490"/>
    </source>
</evidence>
<reference evidence="45" key="1">
    <citation type="submission" date="2020-03" db="EMBL/GenBank/DDBJ databases">
        <title>Studies in the Genomics of Life Span.</title>
        <authorList>
            <person name="Glass D."/>
        </authorList>
    </citation>
    <scope>NUCLEOTIDE SEQUENCE</scope>
    <source>
        <strain evidence="45">SUZIE</strain>
        <tissue evidence="45">Muscle</tissue>
    </source>
</reference>
<keyword evidence="7" id="KW-0963">Cytoplasm</keyword>
<dbReference type="GO" id="GO:0043066">
    <property type="term" value="P:negative regulation of apoptotic process"/>
    <property type="evidence" value="ECO:0007669"/>
    <property type="project" value="TreeGrafter"/>
</dbReference>
<keyword evidence="5 43" id="KW-0813">Transport</keyword>
<evidence type="ECO:0000256" key="5">
    <source>
        <dbReference type="ARBA" id="ARBA00022448"/>
    </source>
</evidence>
<evidence type="ECO:0000256" key="9">
    <source>
        <dbReference type="ARBA" id="ARBA00022553"/>
    </source>
</evidence>
<evidence type="ECO:0000256" key="27">
    <source>
        <dbReference type="ARBA" id="ARBA00023157"/>
    </source>
</evidence>
<dbReference type="GO" id="GO:0006915">
    <property type="term" value="P:apoptotic process"/>
    <property type="evidence" value="ECO:0007669"/>
    <property type="project" value="UniProtKB-KW"/>
</dbReference>
<feature type="site" description="Crucial to convey clamshell closure to channel opening" evidence="40">
    <location>
        <position position="587"/>
    </location>
</feature>
<feature type="site" description="Interaction with the cone snail toxin Con-ikot-ikot" evidence="40">
    <location>
        <position position="405"/>
    </location>
</feature>
<dbReference type="SUPFAM" id="SSF53850">
    <property type="entry name" value="Periplasmic binding protein-like II"/>
    <property type="match status" value="1"/>
</dbReference>
<dbReference type="InterPro" id="IPR042579">
    <property type="entry name" value="XIAP/BIRC8_UBA"/>
</dbReference>
<keyword evidence="22 43" id="KW-1133">Transmembrane helix</keyword>
<keyword evidence="11" id="KW-0879">Wnt signaling pathway</keyword>
<comment type="caution">
    <text evidence="45">The sequence shown here is derived from an EMBL/GenBank/DDBJ whole genome shotgun (WGS) entry which is preliminary data.</text>
</comment>
<dbReference type="GO" id="GO:0005634">
    <property type="term" value="C:nucleus"/>
    <property type="evidence" value="ECO:0007669"/>
    <property type="project" value="UniProtKB-SubCell"/>
</dbReference>
<keyword evidence="17 42" id="KW-0863">Zinc-finger</keyword>
<dbReference type="SMART" id="SM00918">
    <property type="entry name" value="Lig_chan-Glu_bd"/>
    <property type="match status" value="1"/>
</dbReference>
<evidence type="ECO:0000256" key="23">
    <source>
        <dbReference type="ARBA" id="ARBA00023018"/>
    </source>
</evidence>
<feature type="binding site" evidence="39">
    <location>
        <position position="609"/>
    </location>
    <ligand>
        <name>L-glutamate</name>
        <dbReference type="ChEBI" id="CHEBI:29985"/>
    </ligand>
</feature>
<dbReference type="GO" id="GO:0016055">
    <property type="term" value="P:Wnt signaling pathway"/>
    <property type="evidence" value="ECO:0007669"/>
    <property type="project" value="UniProtKB-KW"/>
</dbReference>
<evidence type="ECO:0000256" key="6">
    <source>
        <dbReference type="ARBA" id="ARBA00022475"/>
    </source>
</evidence>
<dbReference type="SMART" id="SM00238">
    <property type="entry name" value="BIR"/>
    <property type="match status" value="3"/>
</dbReference>
<dbReference type="InterPro" id="IPR001828">
    <property type="entry name" value="ANF_lig-bd_rcpt"/>
</dbReference>
<keyword evidence="10" id="KW-0808">Transferase</keyword>
<evidence type="ECO:0000256" key="33">
    <source>
        <dbReference type="ARBA" id="ARBA00023288"/>
    </source>
</evidence>
<dbReference type="Gene3D" id="1.10.287.70">
    <property type="match status" value="1"/>
</dbReference>
<evidence type="ECO:0000256" key="17">
    <source>
        <dbReference type="ARBA" id="ARBA00022771"/>
    </source>
</evidence>
<dbReference type="FunFam" id="3.40.50.2300:FF:000004">
    <property type="entry name" value="Glutamate receptor, ionotropic, AMPA 2"/>
    <property type="match status" value="1"/>
</dbReference>
<keyword evidence="23 43" id="KW-0770">Synapse</keyword>
<evidence type="ECO:0000256" key="11">
    <source>
        <dbReference type="ARBA" id="ARBA00022687"/>
    </source>
</evidence>
<keyword evidence="33" id="KW-0449">Lipoprotein</keyword>
<keyword evidence="24 43" id="KW-0406">Ion transport</keyword>
<evidence type="ECO:0000256" key="18">
    <source>
        <dbReference type="ARBA" id="ARBA00022786"/>
    </source>
</evidence>
<comment type="similarity">
    <text evidence="4">Belongs to the IAP family.</text>
</comment>
<dbReference type="FunFam" id="1.10.1170.10:FF:000008">
    <property type="entry name" value="Putative e3 ubiquitin-protein ligase xiap"/>
    <property type="match status" value="1"/>
</dbReference>
<feature type="disulfide bond" evidence="41">
    <location>
        <begin position="13"/>
        <end position="262"/>
    </location>
</feature>
<dbReference type="CDD" id="cd14395">
    <property type="entry name" value="UBA_BIRC4_8"/>
    <property type="match status" value="1"/>
</dbReference>
<feature type="binding site" evidence="39">
    <location>
        <position position="430"/>
    </location>
    <ligand>
        <name>L-glutamate</name>
        <dbReference type="ChEBI" id="CHEBI:29985"/>
    </ligand>
</feature>
<dbReference type="Proteomes" id="UP001166674">
    <property type="component" value="Unassembled WGS sequence"/>
</dbReference>
<dbReference type="GO" id="GO:0090263">
    <property type="term" value="P:positive regulation of canonical Wnt signaling pathway"/>
    <property type="evidence" value="ECO:0007669"/>
    <property type="project" value="TreeGrafter"/>
</dbReference>
<dbReference type="SMART" id="SM00079">
    <property type="entry name" value="PBPe"/>
    <property type="match status" value="1"/>
</dbReference>
<comment type="subcellular location">
    <subcellularLocation>
        <location evidence="3">Cytoplasm</location>
    </subcellularLocation>
    <subcellularLocation>
        <location evidence="2">Nucleus</location>
    </subcellularLocation>
    <subcellularLocation>
        <location evidence="35 43">Postsynaptic cell membrane</location>
        <topology evidence="35 43">Multi-pass membrane protein</topology>
    </subcellularLocation>
    <subcellularLocation>
        <location evidence="36">Postsynaptic density membrane</location>
    </subcellularLocation>
</comment>
<evidence type="ECO:0000256" key="2">
    <source>
        <dbReference type="ARBA" id="ARBA00004123"/>
    </source>
</evidence>
<dbReference type="PROSITE" id="PS50089">
    <property type="entry name" value="ZF_RING_2"/>
    <property type="match status" value="1"/>
</dbReference>
<evidence type="ECO:0000256" key="32">
    <source>
        <dbReference type="ARBA" id="ARBA00023286"/>
    </source>
</evidence>